<dbReference type="Gene3D" id="1.20.1250.20">
    <property type="entry name" value="MFS general substrate transporter like domains"/>
    <property type="match status" value="2"/>
</dbReference>
<accession>A0A6I4HTP5</accession>
<dbReference type="SUPFAM" id="SSF103473">
    <property type="entry name" value="MFS general substrate transporter"/>
    <property type="match status" value="1"/>
</dbReference>
<dbReference type="InterPro" id="IPR020846">
    <property type="entry name" value="MFS_dom"/>
</dbReference>
<dbReference type="EMBL" id="CP066775">
    <property type="protein sequence ID" value="QQL51491.1"/>
    <property type="molecule type" value="Genomic_DNA"/>
</dbReference>
<gene>
    <name evidence="6" type="ORF">GO620_002890</name>
</gene>
<dbReference type="InterPro" id="IPR036259">
    <property type="entry name" value="MFS_trans_sf"/>
</dbReference>
<keyword evidence="4" id="KW-0472">Membrane</keyword>
<dbReference type="Pfam" id="PF07690">
    <property type="entry name" value="MFS_1"/>
    <property type="match status" value="1"/>
</dbReference>
<dbReference type="GO" id="GO:0022857">
    <property type="term" value="F:transmembrane transporter activity"/>
    <property type="evidence" value="ECO:0007669"/>
    <property type="project" value="InterPro"/>
</dbReference>
<proteinExistence type="predicted"/>
<evidence type="ECO:0000256" key="3">
    <source>
        <dbReference type="ARBA" id="ARBA00022989"/>
    </source>
</evidence>
<comment type="subcellular location">
    <subcellularLocation>
        <location evidence="1">Membrane</location>
        <topology evidence="1">Multi-pass membrane protein</topology>
    </subcellularLocation>
</comment>
<dbReference type="Proteomes" id="UP000429232">
    <property type="component" value="Chromosome"/>
</dbReference>
<evidence type="ECO:0000256" key="4">
    <source>
        <dbReference type="ARBA" id="ARBA00023136"/>
    </source>
</evidence>
<dbReference type="AlphaFoldDB" id="A0A6I4HTP5"/>
<dbReference type="GO" id="GO:0016020">
    <property type="term" value="C:membrane"/>
    <property type="evidence" value="ECO:0007669"/>
    <property type="project" value="UniProtKB-SubCell"/>
</dbReference>
<keyword evidence="2" id="KW-0812">Transmembrane</keyword>
<evidence type="ECO:0000256" key="2">
    <source>
        <dbReference type="ARBA" id="ARBA00022692"/>
    </source>
</evidence>
<protein>
    <submittedName>
        <fullName evidence="6">MFS transporter</fullName>
    </submittedName>
</protein>
<keyword evidence="7" id="KW-1185">Reference proteome</keyword>
<dbReference type="CDD" id="cd17393">
    <property type="entry name" value="MFS_MosC_like"/>
    <property type="match status" value="1"/>
</dbReference>
<evidence type="ECO:0000256" key="1">
    <source>
        <dbReference type="ARBA" id="ARBA00004141"/>
    </source>
</evidence>
<dbReference type="PANTHER" id="PTHR23514:SF13">
    <property type="entry name" value="INNER MEMBRANE PROTEIN YBJJ"/>
    <property type="match status" value="1"/>
</dbReference>
<evidence type="ECO:0000313" key="7">
    <source>
        <dbReference type="Proteomes" id="UP000429232"/>
    </source>
</evidence>
<organism evidence="6 7">
    <name type="scientific">Mucilaginibacter ginkgonis</name>
    <dbReference type="NCBI Taxonomy" id="2682091"/>
    <lineage>
        <taxon>Bacteria</taxon>
        <taxon>Pseudomonadati</taxon>
        <taxon>Bacteroidota</taxon>
        <taxon>Sphingobacteriia</taxon>
        <taxon>Sphingobacteriales</taxon>
        <taxon>Sphingobacteriaceae</taxon>
        <taxon>Mucilaginibacter</taxon>
    </lineage>
</organism>
<dbReference type="InterPro" id="IPR011701">
    <property type="entry name" value="MFS"/>
</dbReference>
<sequence length="384" mass="41339">MRIANAVFFFISGFGYSAWASRIPTVKHNLHLSEAGLGTVLFALPIGLMLTMPLTNYLLSKYSGKGVLLFGALFFNVMLCFAGFAAAPWQIAIIMFGFGSSRNIFNISANAQAVGVQQLYTKSIMTTFHGIWSLAGFAGAGLGYIMVDHNIAVRWHLPAVGIAMIVLSLAFYRYALYAPPVKTTERKPIFALPDKYLLKFSFITFASMACENTMYDWSGVYFLKAVHSTRQMAVAAFVFYMVAMTLSRFAGDALVNRIGIKKILGCSGLLITAGLFIAVLFPYNIPAVLGFILVGFGVSCVVPLVFSLAGKSPTMSGARALASISTVGYLGFLLVPPLVGFVAQIVGIRVSFGIIASLGLVIVWMVSKIDDSGHSVVAPATVKY</sequence>
<dbReference type="PROSITE" id="PS50850">
    <property type="entry name" value="MFS"/>
    <property type="match status" value="1"/>
</dbReference>
<dbReference type="InterPro" id="IPR051788">
    <property type="entry name" value="MFS_Transporter"/>
</dbReference>
<name>A0A6I4HTP5_9SPHI</name>
<reference evidence="6 7" key="1">
    <citation type="submission" date="2020-12" db="EMBL/GenBank/DDBJ databases">
        <title>HMF7856_wgs.fasta genome submission.</title>
        <authorList>
            <person name="Kang H."/>
            <person name="Kim H."/>
            <person name="Joh K."/>
        </authorList>
    </citation>
    <scope>NUCLEOTIDE SEQUENCE [LARGE SCALE GENOMIC DNA]</scope>
    <source>
        <strain evidence="6 7">HMF7856</strain>
    </source>
</reference>
<evidence type="ECO:0000259" key="5">
    <source>
        <dbReference type="PROSITE" id="PS50850"/>
    </source>
</evidence>
<evidence type="ECO:0000313" key="6">
    <source>
        <dbReference type="EMBL" id="QQL51491.1"/>
    </source>
</evidence>
<feature type="domain" description="Major facilitator superfamily (MFS) profile" evidence="5">
    <location>
        <begin position="1"/>
        <end position="371"/>
    </location>
</feature>
<keyword evidence="3" id="KW-1133">Transmembrane helix</keyword>
<dbReference type="PANTHER" id="PTHR23514">
    <property type="entry name" value="BYPASS OF STOP CODON PROTEIN 6"/>
    <property type="match status" value="1"/>
</dbReference>
<dbReference type="KEGG" id="mgik:GO620_002890"/>